<keyword evidence="4" id="KW-0479">Metal-binding</keyword>
<dbReference type="InterPro" id="IPR000571">
    <property type="entry name" value="Znf_CCCH"/>
</dbReference>
<feature type="domain" description="C3H1-type" evidence="10">
    <location>
        <begin position="447"/>
        <end position="469"/>
    </location>
</feature>
<feature type="region of interest" description="Disordered" evidence="9">
    <location>
        <begin position="192"/>
        <end position="228"/>
    </location>
</feature>
<keyword evidence="5" id="KW-0677">Repeat</keyword>
<dbReference type="Pfam" id="PF14608">
    <property type="entry name" value="zf-CCCH_2"/>
    <property type="match status" value="3"/>
</dbReference>
<keyword evidence="12" id="KW-1185">Reference proteome</keyword>
<keyword evidence="6" id="KW-0863">Zinc-finger</keyword>
<evidence type="ECO:0000313" key="12">
    <source>
        <dbReference type="Proteomes" id="UP000324222"/>
    </source>
</evidence>
<dbReference type="SMART" id="SM00356">
    <property type="entry name" value="ZnF_C3H1"/>
    <property type="match status" value="2"/>
</dbReference>
<keyword evidence="7" id="KW-0862">Zinc</keyword>
<organism evidence="11 12">
    <name type="scientific">Portunus trituberculatus</name>
    <name type="common">Swimming crab</name>
    <name type="synonym">Neptunus trituberculatus</name>
    <dbReference type="NCBI Taxonomy" id="210409"/>
    <lineage>
        <taxon>Eukaryota</taxon>
        <taxon>Metazoa</taxon>
        <taxon>Ecdysozoa</taxon>
        <taxon>Arthropoda</taxon>
        <taxon>Crustacea</taxon>
        <taxon>Multicrustacea</taxon>
        <taxon>Malacostraca</taxon>
        <taxon>Eumalacostraca</taxon>
        <taxon>Eucarida</taxon>
        <taxon>Decapoda</taxon>
        <taxon>Pleocyemata</taxon>
        <taxon>Brachyura</taxon>
        <taxon>Eubrachyura</taxon>
        <taxon>Portunoidea</taxon>
        <taxon>Portunidae</taxon>
        <taxon>Portuninae</taxon>
        <taxon>Portunus</taxon>
    </lineage>
</organism>
<feature type="domain" description="C3H1-type" evidence="10">
    <location>
        <begin position="356"/>
        <end position="379"/>
    </location>
</feature>
<dbReference type="OrthoDB" id="5589010at2759"/>
<evidence type="ECO:0000256" key="5">
    <source>
        <dbReference type="ARBA" id="ARBA00022737"/>
    </source>
</evidence>
<evidence type="ECO:0000256" key="6">
    <source>
        <dbReference type="ARBA" id="ARBA00022771"/>
    </source>
</evidence>
<sequence length="522" mass="58326">MKTRHGIEGVKAKHISDVSNSITFAYSQADSDDEEYDPKKPGLSGVASKVEVTPRPRRPRAIQANTALILRAMADAHKSVNRPSHHTREREKVEKQKPRKKHKGELFSRSYRKREEAARQKGSSDSHMETQEAVTIRKIAITVPNATHKEGEKQAKQEKKKEEDEEEAMEEDEEEEVEEVKVAVSVAMRPHIPEAQIEASPKNSKEVAMETHEEEKAQVSDNDYGMEEVEEVEEEVVDEGIEEDQPPIQHSLPPAIVTSGENTKFIVTLEGVDNEVFPEKEEPLSIRSRLGVRPPPADTEEQVEEYIEEVEEWEEEEEVPEELSVTSGVPVGGLVTGVKARLKAAATPALPLQPGGSKERCKYWPLCKAGEACIYHHPTVTCKKVFSESISRKDKNLMTCFGILLHKILWMNEAEDFWLMCKLLISTLFFPLPAAAQKHKAVPPTRTTKVKCKFFPKCTNLSCPFLHPKACYYGAACKQANCPFTHPAVPMGAKLKWVAPKVSTSQTSATTTTTTAADSKVK</sequence>
<dbReference type="AlphaFoldDB" id="A0A5B7EUT4"/>
<evidence type="ECO:0000256" key="8">
    <source>
        <dbReference type="ARBA" id="ARBA00023242"/>
    </source>
</evidence>
<evidence type="ECO:0000256" key="4">
    <source>
        <dbReference type="ARBA" id="ARBA00022723"/>
    </source>
</evidence>
<gene>
    <name evidence="11" type="primary">zc3h14</name>
    <name evidence="11" type="ORF">E2C01_031959</name>
</gene>
<protein>
    <recommendedName>
        <fullName evidence="3">Zinc finger CCCH domain-containing protein 14</fullName>
    </recommendedName>
</protein>
<dbReference type="GO" id="GO:0005737">
    <property type="term" value="C:cytoplasm"/>
    <property type="evidence" value="ECO:0007669"/>
    <property type="project" value="TreeGrafter"/>
</dbReference>
<dbReference type="GO" id="GO:0043488">
    <property type="term" value="P:regulation of mRNA stability"/>
    <property type="evidence" value="ECO:0007669"/>
    <property type="project" value="InterPro"/>
</dbReference>
<feature type="compositionally biased region" description="Basic and acidic residues" evidence="9">
    <location>
        <begin position="147"/>
        <end position="162"/>
    </location>
</feature>
<accession>A0A5B7EUT4</accession>
<evidence type="ECO:0000256" key="9">
    <source>
        <dbReference type="SAM" id="MobiDB-lite"/>
    </source>
</evidence>
<evidence type="ECO:0000259" key="10">
    <source>
        <dbReference type="SMART" id="SM00356"/>
    </source>
</evidence>
<evidence type="ECO:0000256" key="3">
    <source>
        <dbReference type="ARBA" id="ARBA00015071"/>
    </source>
</evidence>
<proteinExistence type="inferred from homology"/>
<feature type="compositionally biased region" description="Basic and acidic residues" evidence="9">
    <location>
        <begin position="86"/>
        <end position="96"/>
    </location>
</feature>
<dbReference type="GO" id="GO:0008143">
    <property type="term" value="F:poly(A) binding"/>
    <property type="evidence" value="ECO:0007669"/>
    <property type="project" value="InterPro"/>
</dbReference>
<evidence type="ECO:0000256" key="7">
    <source>
        <dbReference type="ARBA" id="ARBA00022833"/>
    </source>
</evidence>
<dbReference type="EMBL" id="VSRR010004068">
    <property type="protein sequence ID" value="MPC38451.1"/>
    <property type="molecule type" value="Genomic_DNA"/>
</dbReference>
<keyword evidence="8" id="KW-0539">Nucleus</keyword>
<dbReference type="PANTHER" id="PTHR14738">
    <property type="entry name" value="ZINC FINGER CCCH DOMAIN-CONTAINING PROTEIN 14"/>
    <property type="match status" value="1"/>
</dbReference>
<dbReference type="Proteomes" id="UP000324222">
    <property type="component" value="Unassembled WGS sequence"/>
</dbReference>
<dbReference type="InterPro" id="IPR040366">
    <property type="entry name" value="Nab2/ZC3H14"/>
</dbReference>
<feature type="compositionally biased region" description="Basic and acidic residues" evidence="9">
    <location>
        <begin position="113"/>
        <end position="130"/>
    </location>
</feature>
<comment type="similarity">
    <text evidence="2">Belongs to the ZC3H14 family.</text>
</comment>
<dbReference type="Gene3D" id="4.10.1000.30">
    <property type="match status" value="1"/>
</dbReference>
<reference evidence="11 12" key="1">
    <citation type="submission" date="2019-05" db="EMBL/GenBank/DDBJ databases">
        <title>Another draft genome of Portunus trituberculatus and its Hox gene families provides insights of decapod evolution.</title>
        <authorList>
            <person name="Jeong J.-H."/>
            <person name="Song I."/>
            <person name="Kim S."/>
            <person name="Choi T."/>
            <person name="Kim D."/>
            <person name="Ryu S."/>
            <person name="Kim W."/>
        </authorList>
    </citation>
    <scope>NUCLEOTIDE SEQUENCE [LARGE SCALE GENOMIC DNA]</scope>
    <source>
        <tissue evidence="11">Muscle</tissue>
    </source>
</reference>
<feature type="region of interest" description="Disordered" evidence="9">
    <location>
        <begin position="74"/>
        <end position="180"/>
    </location>
</feature>
<evidence type="ECO:0000256" key="1">
    <source>
        <dbReference type="ARBA" id="ARBA00004123"/>
    </source>
</evidence>
<name>A0A5B7EUT4_PORTR</name>
<comment type="subcellular location">
    <subcellularLocation>
        <location evidence="1">Nucleus</location>
    </subcellularLocation>
</comment>
<dbReference type="GO" id="GO:0005634">
    <property type="term" value="C:nucleus"/>
    <property type="evidence" value="ECO:0007669"/>
    <property type="project" value="UniProtKB-SubCell"/>
</dbReference>
<dbReference type="Gene3D" id="4.10.1000.40">
    <property type="match status" value="1"/>
</dbReference>
<dbReference type="PANTHER" id="PTHR14738:SF29">
    <property type="entry name" value="ZINC FINGER CCCH DOMAIN-CONTAINING PROTEIN 14"/>
    <property type="match status" value="1"/>
</dbReference>
<dbReference type="GO" id="GO:0008270">
    <property type="term" value="F:zinc ion binding"/>
    <property type="evidence" value="ECO:0007669"/>
    <property type="project" value="UniProtKB-KW"/>
</dbReference>
<evidence type="ECO:0000256" key="2">
    <source>
        <dbReference type="ARBA" id="ARBA00008423"/>
    </source>
</evidence>
<feature type="compositionally biased region" description="Acidic residues" evidence="9">
    <location>
        <begin position="163"/>
        <end position="178"/>
    </location>
</feature>
<feature type="region of interest" description="Disordered" evidence="9">
    <location>
        <begin position="29"/>
        <end position="61"/>
    </location>
</feature>
<comment type="caution">
    <text evidence="11">The sequence shown here is derived from an EMBL/GenBank/DDBJ whole genome shotgun (WGS) entry which is preliminary data.</text>
</comment>
<feature type="compositionally biased region" description="Basic and acidic residues" evidence="9">
    <location>
        <begin position="203"/>
        <end position="218"/>
    </location>
</feature>
<evidence type="ECO:0000313" key="11">
    <source>
        <dbReference type="EMBL" id="MPC38451.1"/>
    </source>
</evidence>